<evidence type="ECO:0000259" key="8">
    <source>
        <dbReference type="PROSITE" id="PS50850"/>
    </source>
</evidence>
<sequence>MNSSTLNPEANQSPTSDAISPIQSTGDRASMHKTTVDMAELAQAKKYGLLFIFSLAQFLDGANNSALFPAVPFITADLSFTGSQNAWIFAAYQATFAAFLLISGRISDIYSPKPIFIVGSFLLGTMALGGGFVKDKIGLLVLRAFCGIGAAFTIPSALNLIVRMFPNPREQSRAIAIFGSAGAVGNVGGLLIGGILVQYTTWHWIFFLITMIAVPIGIVCFVFIPEQPRMSKEDRPGLDVVGVTSLAVAIILFVLAVTSGSNDGWNTALFIAPLILAVLLTVGFFIWEKMIDEKNAALPPRLWFYPNLGILFGVALFPFSWFVTLFLLLPPIWQGQYHWSAIMTAVRFLPLGVGATVAAVFAGYLPFYFRSKHIILAGLILDIVAGVLLPFATSESRYWPITFPAFLVGTLGTTLVYTNASIAFFKNTPPEVAGTVGAVFNSALQLGSALTVATVTSIQTSVNAKPGKAGGYSGTAASFWFILAFTGVEIIGVLVFYHSSKELDKSETGMNDIEKVRKEGEEGLSKTRAPRPPMAAH</sequence>
<dbReference type="SUPFAM" id="SSF103473">
    <property type="entry name" value="MFS general substrate transporter"/>
    <property type="match status" value="1"/>
</dbReference>
<evidence type="ECO:0000313" key="10">
    <source>
        <dbReference type="Proteomes" id="UP000027195"/>
    </source>
</evidence>
<feature type="transmembrane region" description="Helical" evidence="7">
    <location>
        <begin position="139"/>
        <end position="162"/>
    </location>
</feature>
<keyword evidence="5 7" id="KW-0472">Membrane</keyword>
<dbReference type="Pfam" id="PF07690">
    <property type="entry name" value="MFS_1"/>
    <property type="match status" value="1"/>
</dbReference>
<feature type="transmembrane region" description="Helical" evidence="7">
    <location>
        <begin position="398"/>
        <end position="420"/>
    </location>
</feature>
<feature type="transmembrane region" description="Helical" evidence="7">
    <location>
        <begin position="174"/>
        <end position="196"/>
    </location>
</feature>
<feature type="transmembrane region" description="Helical" evidence="7">
    <location>
        <begin position="115"/>
        <end position="133"/>
    </location>
</feature>
<dbReference type="GO" id="GO:0016020">
    <property type="term" value="C:membrane"/>
    <property type="evidence" value="ECO:0007669"/>
    <property type="project" value="UniProtKB-SubCell"/>
</dbReference>
<feature type="transmembrane region" description="Helical" evidence="7">
    <location>
        <begin position="47"/>
        <end position="66"/>
    </location>
</feature>
<keyword evidence="3 7" id="KW-0812">Transmembrane</keyword>
<evidence type="ECO:0000256" key="4">
    <source>
        <dbReference type="ARBA" id="ARBA00022989"/>
    </source>
</evidence>
<feature type="region of interest" description="Disordered" evidence="6">
    <location>
        <begin position="509"/>
        <end position="537"/>
    </location>
</feature>
<feature type="transmembrane region" description="Helical" evidence="7">
    <location>
        <begin position="236"/>
        <end position="256"/>
    </location>
</feature>
<organism evidence="9 10">
    <name type="scientific">Botryobasidium botryosum (strain FD-172 SS1)</name>
    <dbReference type="NCBI Taxonomy" id="930990"/>
    <lineage>
        <taxon>Eukaryota</taxon>
        <taxon>Fungi</taxon>
        <taxon>Dikarya</taxon>
        <taxon>Basidiomycota</taxon>
        <taxon>Agaricomycotina</taxon>
        <taxon>Agaricomycetes</taxon>
        <taxon>Cantharellales</taxon>
        <taxon>Botryobasidiaceae</taxon>
        <taxon>Botryobasidium</taxon>
    </lineage>
</organism>
<feature type="transmembrane region" description="Helical" evidence="7">
    <location>
        <begin position="268"/>
        <end position="287"/>
    </location>
</feature>
<feature type="region of interest" description="Disordered" evidence="6">
    <location>
        <begin position="1"/>
        <end position="26"/>
    </location>
</feature>
<feature type="transmembrane region" description="Helical" evidence="7">
    <location>
        <begin position="348"/>
        <end position="367"/>
    </location>
</feature>
<dbReference type="InterPro" id="IPR020846">
    <property type="entry name" value="MFS_dom"/>
</dbReference>
<evidence type="ECO:0000256" key="1">
    <source>
        <dbReference type="ARBA" id="ARBA00004141"/>
    </source>
</evidence>
<dbReference type="EMBL" id="KL198020">
    <property type="protein sequence ID" value="KDQ19194.1"/>
    <property type="molecule type" value="Genomic_DNA"/>
</dbReference>
<dbReference type="Gene3D" id="1.20.1250.20">
    <property type="entry name" value="MFS general substrate transporter like domains"/>
    <property type="match status" value="2"/>
</dbReference>
<evidence type="ECO:0000256" key="2">
    <source>
        <dbReference type="ARBA" id="ARBA00022448"/>
    </source>
</evidence>
<comment type="subcellular location">
    <subcellularLocation>
        <location evidence="1">Membrane</location>
        <topology evidence="1">Multi-pass membrane protein</topology>
    </subcellularLocation>
</comment>
<dbReference type="InterPro" id="IPR011701">
    <property type="entry name" value="MFS"/>
</dbReference>
<name>A0A067MUA1_BOTB1</name>
<dbReference type="Proteomes" id="UP000027195">
    <property type="component" value="Unassembled WGS sequence"/>
</dbReference>
<evidence type="ECO:0000256" key="5">
    <source>
        <dbReference type="ARBA" id="ARBA00023136"/>
    </source>
</evidence>
<feature type="domain" description="Major facilitator superfamily (MFS) profile" evidence="8">
    <location>
        <begin position="49"/>
        <end position="501"/>
    </location>
</feature>
<evidence type="ECO:0000256" key="3">
    <source>
        <dbReference type="ARBA" id="ARBA00022692"/>
    </source>
</evidence>
<feature type="compositionally biased region" description="Basic and acidic residues" evidence="6">
    <location>
        <begin position="509"/>
        <end position="525"/>
    </location>
</feature>
<feature type="transmembrane region" description="Helical" evidence="7">
    <location>
        <begin position="202"/>
        <end position="224"/>
    </location>
</feature>
<dbReference type="GO" id="GO:0022857">
    <property type="term" value="F:transmembrane transporter activity"/>
    <property type="evidence" value="ECO:0007669"/>
    <property type="project" value="InterPro"/>
</dbReference>
<dbReference type="InParanoid" id="A0A067MUA1"/>
<feature type="transmembrane region" description="Helical" evidence="7">
    <location>
        <begin position="478"/>
        <end position="497"/>
    </location>
</feature>
<dbReference type="FunCoup" id="A0A067MUA1">
    <property type="interactions" value="24"/>
</dbReference>
<evidence type="ECO:0000256" key="7">
    <source>
        <dbReference type="SAM" id="Phobius"/>
    </source>
</evidence>
<feature type="transmembrane region" description="Helical" evidence="7">
    <location>
        <begin position="374"/>
        <end position="392"/>
    </location>
</feature>
<gene>
    <name evidence="9" type="ORF">BOTBODRAFT_486258</name>
</gene>
<dbReference type="AlphaFoldDB" id="A0A067MUA1"/>
<feature type="transmembrane region" description="Helical" evidence="7">
    <location>
        <begin position="432"/>
        <end position="458"/>
    </location>
</feature>
<dbReference type="InterPro" id="IPR036259">
    <property type="entry name" value="MFS_trans_sf"/>
</dbReference>
<keyword evidence="4 7" id="KW-1133">Transmembrane helix</keyword>
<protein>
    <recommendedName>
        <fullName evidence="8">Major facilitator superfamily (MFS) profile domain-containing protein</fullName>
    </recommendedName>
</protein>
<dbReference type="HOGENOM" id="CLU_000960_27_1_1"/>
<dbReference type="OrthoDB" id="440755at2759"/>
<dbReference type="PANTHER" id="PTHR42718">
    <property type="entry name" value="MAJOR FACILITATOR SUPERFAMILY MULTIDRUG TRANSPORTER MFSC"/>
    <property type="match status" value="1"/>
</dbReference>
<keyword evidence="10" id="KW-1185">Reference proteome</keyword>
<proteinExistence type="predicted"/>
<dbReference type="PROSITE" id="PS50850">
    <property type="entry name" value="MFS"/>
    <property type="match status" value="1"/>
</dbReference>
<accession>A0A067MUA1</accession>
<evidence type="ECO:0000256" key="6">
    <source>
        <dbReference type="SAM" id="MobiDB-lite"/>
    </source>
</evidence>
<reference evidence="10" key="1">
    <citation type="journal article" date="2014" name="Proc. Natl. Acad. Sci. U.S.A.">
        <title>Extensive sampling of basidiomycete genomes demonstrates inadequacy of the white-rot/brown-rot paradigm for wood decay fungi.</title>
        <authorList>
            <person name="Riley R."/>
            <person name="Salamov A.A."/>
            <person name="Brown D.W."/>
            <person name="Nagy L.G."/>
            <person name="Floudas D."/>
            <person name="Held B.W."/>
            <person name="Levasseur A."/>
            <person name="Lombard V."/>
            <person name="Morin E."/>
            <person name="Otillar R."/>
            <person name="Lindquist E.A."/>
            <person name="Sun H."/>
            <person name="LaButti K.M."/>
            <person name="Schmutz J."/>
            <person name="Jabbour D."/>
            <person name="Luo H."/>
            <person name="Baker S.E."/>
            <person name="Pisabarro A.G."/>
            <person name="Walton J.D."/>
            <person name="Blanchette R.A."/>
            <person name="Henrissat B."/>
            <person name="Martin F."/>
            <person name="Cullen D."/>
            <person name="Hibbett D.S."/>
            <person name="Grigoriev I.V."/>
        </authorList>
    </citation>
    <scope>NUCLEOTIDE SEQUENCE [LARGE SCALE GENOMIC DNA]</scope>
    <source>
        <strain evidence="10">FD-172 SS1</strain>
    </source>
</reference>
<keyword evidence="2" id="KW-0813">Transport</keyword>
<dbReference type="PANTHER" id="PTHR42718:SF9">
    <property type="entry name" value="MAJOR FACILITATOR SUPERFAMILY MULTIDRUG TRANSPORTER MFSC"/>
    <property type="match status" value="1"/>
</dbReference>
<feature type="transmembrane region" description="Helical" evidence="7">
    <location>
        <begin position="86"/>
        <end position="103"/>
    </location>
</feature>
<evidence type="ECO:0000313" key="9">
    <source>
        <dbReference type="EMBL" id="KDQ19194.1"/>
    </source>
</evidence>
<dbReference type="STRING" id="930990.A0A067MUA1"/>
<feature type="transmembrane region" description="Helical" evidence="7">
    <location>
        <begin position="308"/>
        <end position="328"/>
    </location>
</feature>